<dbReference type="EMBL" id="KV748667">
    <property type="protein sequence ID" value="OCL13788.1"/>
    <property type="molecule type" value="Genomic_DNA"/>
</dbReference>
<evidence type="ECO:0000313" key="3">
    <source>
        <dbReference type="Proteomes" id="UP000250140"/>
    </source>
</evidence>
<feature type="region of interest" description="Disordered" evidence="1">
    <location>
        <begin position="236"/>
        <end position="271"/>
    </location>
</feature>
<keyword evidence="3" id="KW-1185">Reference proteome</keyword>
<organism evidence="2 3">
    <name type="scientific">Glonium stellatum</name>
    <dbReference type="NCBI Taxonomy" id="574774"/>
    <lineage>
        <taxon>Eukaryota</taxon>
        <taxon>Fungi</taxon>
        <taxon>Dikarya</taxon>
        <taxon>Ascomycota</taxon>
        <taxon>Pezizomycotina</taxon>
        <taxon>Dothideomycetes</taxon>
        <taxon>Pleosporomycetidae</taxon>
        <taxon>Gloniales</taxon>
        <taxon>Gloniaceae</taxon>
        <taxon>Glonium</taxon>
    </lineage>
</organism>
<gene>
    <name evidence="2" type="ORF">AOQ84DRAFT_385149</name>
</gene>
<dbReference type="Proteomes" id="UP000250140">
    <property type="component" value="Unassembled WGS sequence"/>
</dbReference>
<proteinExistence type="predicted"/>
<feature type="region of interest" description="Disordered" evidence="1">
    <location>
        <begin position="192"/>
        <end position="214"/>
    </location>
</feature>
<evidence type="ECO:0000313" key="2">
    <source>
        <dbReference type="EMBL" id="OCL13788.1"/>
    </source>
</evidence>
<dbReference type="AlphaFoldDB" id="A0A8E2JY50"/>
<reference evidence="2 3" key="1">
    <citation type="journal article" date="2016" name="Nat. Commun.">
        <title>Ectomycorrhizal ecology is imprinted in the genome of the dominant symbiotic fungus Cenococcum geophilum.</title>
        <authorList>
            <consortium name="DOE Joint Genome Institute"/>
            <person name="Peter M."/>
            <person name="Kohler A."/>
            <person name="Ohm R.A."/>
            <person name="Kuo A."/>
            <person name="Krutzmann J."/>
            <person name="Morin E."/>
            <person name="Arend M."/>
            <person name="Barry K.W."/>
            <person name="Binder M."/>
            <person name="Choi C."/>
            <person name="Clum A."/>
            <person name="Copeland A."/>
            <person name="Grisel N."/>
            <person name="Haridas S."/>
            <person name="Kipfer T."/>
            <person name="LaButti K."/>
            <person name="Lindquist E."/>
            <person name="Lipzen A."/>
            <person name="Maire R."/>
            <person name="Meier B."/>
            <person name="Mihaltcheva S."/>
            <person name="Molinier V."/>
            <person name="Murat C."/>
            <person name="Poggeler S."/>
            <person name="Quandt C.A."/>
            <person name="Sperisen C."/>
            <person name="Tritt A."/>
            <person name="Tisserant E."/>
            <person name="Crous P.W."/>
            <person name="Henrissat B."/>
            <person name="Nehls U."/>
            <person name="Egli S."/>
            <person name="Spatafora J.W."/>
            <person name="Grigoriev I.V."/>
            <person name="Martin F.M."/>
        </authorList>
    </citation>
    <scope>NUCLEOTIDE SEQUENCE [LARGE SCALE GENOMIC DNA]</scope>
    <source>
        <strain evidence="2 3">CBS 207.34</strain>
    </source>
</reference>
<name>A0A8E2JY50_9PEZI</name>
<sequence length="413" mass="46864">MPKPSASPRPKQALPLPVRPMMWDGKVERAIWRPSDGNGDPNVELFEKSQYLGRGHPTWKLFAGNVPKSITLGENEPPRYVYLDDKAAYAIFSSSAYTNREKQLYWGMDFNNSGRMKRGRPNRGRPAYKDDDLTTFASVTQPGKYPDYIFTGETAESRAPASRKQKTKAEATADMIKQYVEKQKALGLPVELPPGFGNTPESESHRSSSNSNDVTLLDNAMDDFGPSILQMRPATLNDSANPFSQSLKRPQQHSTNTGTYSNPLNNTPKRQKFNGTVKSIHNRIKALMTALDSDYKELNDAEDDMEKFNEDTRLRRNESAGKPKAQGSIIHRANDYRIQVWERQAELMTRISEKGKMIRSLEQFQDIINAEMIGKDDRETTWFLSNFDFANYRRSRSEDPAEQALHEPTEAAL</sequence>
<dbReference type="OrthoDB" id="3650389at2759"/>
<accession>A0A8E2JY50</accession>
<evidence type="ECO:0000256" key="1">
    <source>
        <dbReference type="SAM" id="MobiDB-lite"/>
    </source>
</evidence>
<protein>
    <submittedName>
        <fullName evidence="2">Uncharacterized protein</fullName>
    </submittedName>
</protein>